<evidence type="ECO:0000313" key="2">
    <source>
        <dbReference type="EMBL" id="PRQ51717.1"/>
    </source>
</evidence>
<sequence length="64" mass="7087">MLGDVVNTPYCWRYVQLPILLWTPKNFILVPSLLLRLHPTAKQSTARQSPASAEETPPGASSKP</sequence>
<feature type="compositionally biased region" description="Polar residues" evidence="1">
    <location>
        <begin position="41"/>
        <end position="51"/>
    </location>
</feature>
<reference evidence="2 3" key="1">
    <citation type="journal article" date="2018" name="Nat. Genet.">
        <title>The Rosa genome provides new insights in the design of modern roses.</title>
        <authorList>
            <person name="Bendahmane M."/>
        </authorList>
    </citation>
    <scope>NUCLEOTIDE SEQUENCE [LARGE SCALE GENOMIC DNA]</scope>
    <source>
        <strain evidence="3">cv. Old Blush</strain>
    </source>
</reference>
<keyword evidence="3" id="KW-1185">Reference proteome</keyword>
<dbReference type="EMBL" id="PDCK01000040">
    <property type="protein sequence ID" value="PRQ51717.1"/>
    <property type="molecule type" value="Genomic_DNA"/>
</dbReference>
<evidence type="ECO:0000313" key="3">
    <source>
        <dbReference type="Proteomes" id="UP000238479"/>
    </source>
</evidence>
<proteinExistence type="predicted"/>
<gene>
    <name evidence="2" type="ORF">RchiOBHm_Chr2g0147571</name>
</gene>
<protein>
    <submittedName>
        <fullName evidence="2">Uncharacterized protein</fullName>
    </submittedName>
</protein>
<dbReference type="Gramene" id="PRQ51717">
    <property type="protein sequence ID" value="PRQ51717"/>
    <property type="gene ID" value="RchiOBHm_Chr2g0147571"/>
</dbReference>
<comment type="caution">
    <text evidence="2">The sequence shown here is derived from an EMBL/GenBank/DDBJ whole genome shotgun (WGS) entry which is preliminary data.</text>
</comment>
<feature type="region of interest" description="Disordered" evidence="1">
    <location>
        <begin position="41"/>
        <end position="64"/>
    </location>
</feature>
<dbReference type="Proteomes" id="UP000238479">
    <property type="component" value="Chromosome 2"/>
</dbReference>
<accession>A0A2P6RZ54</accession>
<name>A0A2P6RZ54_ROSCH</name>
<evidence type="ECO:0000256" key="1">
    <source>
        <dbReference type="SAM" id="MobiDB-lite"/>
    </source>
</evidence>
<dbReference type="AlphaFoldDB" id="A0A2P6RZ54"/>
<organism evidence="2 3">
    <name type="scientific">Rosa chinensis</name>
    <name type="common">China rose</name>
    <dbReference type="NCBI Taxonomy" id="74649"/>
    <lineage>
        <taxon>Eukaryota</taxon>
        <taxon>Viridiplantae</taxon>
        <taxon>Streptophyta</taxon>
        <taxon>Embryophyta</taxon>
        <taxon>Tracheophyta</taxon>
        <taxon>Spermatophyta</taxon>
        <taxon>Magnoliopsida</taxon>
        <taxon>eudicotyledons</taxon>
        <taxon>Gunneridae</taxon>
        <taxon>Pentapetalae</taxon>
        <taxon>rosids</taxon>
        <taxon>fabids</taxon>
        <taxon>Rosales</taxon>
        <taxon>Rosaceae</taxon>
        <taxon>Rosoideae</taxon>
        <taxon>Rosoideae incertae sedis</taxon>
        <taxon>Rosa</taxon>
    </lineage>
</organism>